<comment type="function">
    <text evidence="2">Hydrolyzes a variety of simple alpha-D-galactoside as well as more complex molecules such as oligosaccharides and polysaccharides.</text>
</comment>
<dbReference type="PANTHER" id="PTHR11452:SF75">
    <property type="entry name" value="ALPHA-GALACTOSIDASE MEL1"/>
    <property type="match status" value="1"/>
</dbReference>
<dbReference type="EMBL" id="WVTA01000009">
    <property type="protein sequence ID" value="KAK3207515.1"/>
    <property type="molecule type" value="Genomic_DNA"/>
</dbReference>
<organism evidence="16 17">
    <name type="scientific">Pseudopithomyces chartarum</name>
    <dbReference type="NCBI Taxonomy" id="1892770"/>
    <lineage>
        <taxon>Eukaryota</taxon>
        <taxon>Fungi</taxon>
        <taxon>Dikarya</taxon>
        <taxon>Ascomycota</taxon>
        <taxon>Pezizomycotina</taxon>
        <taxon>Dothideomycetes</taxon>
        <taxon>Pleosporomycetidae</taxon>
        <taxon>Pleosporales</taxon>
        <taxon>Massarineae</taxon>
        <taxon>Didymosphaeriaceae</taxon>
        <taxon>Pseudopithomyces</taxon>
    </lineage>
</organism>
<dbReference type="Proteomes" id="UP001280581">
    <property type="component" value="Unassembled WGS sequence"/>
</dbReference>
<keyword evidence="6" id="KW-0964">Secreted</keyword>
<dbReference type="InterPro" id="IPR001128">
    <property type="entry name" value="Cyt_P450"/>
</dbReference>
<evidence type="ECO:0000313" key="17">
    <source>
        <dbReference type="Proteomes" id="UP001280581"/>
    </source>
</evidence>
<evidence type="ECO:0000256" key="8">
    <source>
        <dbReference type="ARBA" id="ARBA00022729"/>
    </source>
</evidence>
<evidence type="ECO:0000259" key="15">
    <source>
        <dbReference type="Pfam" id="PF17801"/>
    </source>
</evidence>
<dbReference type="EC" id="3.2.1.22" evidence="5 14"/>
<reference evidence="16 17" key="1">
    <citation type="submission" date="2021-02" db="EMBL/GenBank/DDBJ databases">
        <title>Genome assembly of Pseudopithomyces chartarum.</title>
        <authorList>
            <person name="Jauregui R."/>
            <person name="Singh J."/>
            <person name="Voisey C."/>
        </authorList>
    </citation>
    <scope>NUCLEOTIDE SEQUENCE [LARGE SCALE GENOMIC DNA]</scope>
    <source>
        <strain evidence="16 17">AGR01</strain>
    </source>
</reference>
<dbReference type="PROSITE" id="PS00086">
    <property type="entry name" value="CYTOCHROME_P450"/>
    <property type="match status" value="1"/>
</dbReference>
<comment type="subcellular location">
    <subcellularLocation>
        <location evidence="3">Secreted</location>
    </subcellularLocation>
</comment>
<evidence type="ECO:0000256" key="7">
    <source>
        <dbReference type="ARBA" id="ARBA00022723"/>
    </source>
</evidence>
<evidence type="ECO:0000256" key="14">
    <source>
        <dbReference type="RuleBase" id="RU361168"/>
    </source>
</evidence>
<protein>
    <recommendedName>
        <fullName evidence="5 14">Alpha-galactosidase</fullName>
        <ecNumber evidence="5 14">3.2.1.22</ecNumber>
    </recommendedName>
    <alternativeName>
        <fullName evidence="14">Melibiase</fullName>
    </alternativeName>
</protein>
<dbReference type="CDD" id="cd14792">
    <property type="entry name" value="GH27"/>
    <property type="match status" value="1"/>
</dbReference>
<dbReference type="GO" id="GO:0004497">
    <property type="term" value="F:monooxygenase activity"/>
    <property type="evidence" value="ECO:0007669"/>
    <property type="project" value="InterPro"/>
</dbReference>
<evidence type="ECO:0000256" key="5">
    <source>
        <dbReference type="ARBA" id="ARBA00012755"/>
    </source>
</evidence>
<evidence type="ECO:0000256" key="10">
    <source>
        <dbReference type="ARBA" id="ARBA00023004"/>
    </source>
</evidence>
<dbReference type="CDD" id="cd11059">
    <property type="entry name" value="CYP_fungal"/>
    <property type="match status" value="1"/>
</dbReference>
<dbReference type="PANTHER" id="PTHR11452">
    <property type="entry name" value="ALPHA-GALACTOSIDASE/ALPHA-N-ACETYLGALACTOSAMINIDASE"/>
    <property type="match status" value="1"/>
</dbReference>
<evidence type="ECO:0000256" key="11">
    <source>
        <dbReference type="ARBA" id="ARBA00023157"/>
    </source>
</evidence>
<evidence type="ECO:0000313" key="16">
    <source>
        <dbReference type="EMBL" id="KAK3207515.1"/>
    </source>
</evidence>
<dbReference type="GO" id="GO:0005995">
    <property type="term" value="P:melibiose catabolic process"/>
    <property type="evidence" value="ECO:0007669"/>
    <property type="project" value="UniProtKB-ARBA"/>
</dbReference>
<dbReference type="GO" id="GO:0020037">
    <property type="term" value="F:heme binding"/>
    <property type="evidence" value="ECO:0007669"/>
    <property type="project" value="InterPro"/>
</dbReference>
<dbReference type="GO" id="GO:0016705">
    <property type="term" value="F:oxidoreductase activity, acting on paired donors, with incorporation or reduction of molecular oxygen"/>
    <property type="evidence" value="ECO:0007669"/>
    <property type="project" value="InterPro"/>
</dbReference>
<dbReference type="SUPFAM" id="SSF48264">
    <property type="entry name" value="Cytochrome P450"/>
    <property type="match status" value="1"/>
</dbReference>
<evidence type="ECO:0000256" key="1">
    <source>
        <dbReference type="ARBA" id="ARBA00001255"/>
    </source>
</evidence>
<dbReference type="Pfam" id="PF16499">
    <property type="entry name" value="Melibiase_2"/>
    <property type="match status" value="2"/>
</dbReference>
<dbReference type="InterPro" id="IPR013785">
    <property type="entry name" value="Aldolase_TIM"/>
</dbReference>
<dbReference type="InterPro" id="IPR000111">
    <property type="entry name" value="Glyco_hydro_27/36_CS"/>
</dbReference>
<comment type="caution">
    <text evidence="16">The sequence shown here is derived from an EMBL/GenBank/DDBJ whole genome shotgun (WGS) entry which is preliminary data.</text>
</comment>
<evidence type="ECO:0000256" key="3">
    <source>
        <dbReference type="ARBA" id="ARBA00004613"/>
    </source>
</evidence>
<dbReference type="Gene3D" id="1.10.630.10">
    <property type="entry name" value="Cytochrome P450"/>
    <property type="match status" value="1"/>
</dbReference>
<comment type="similarity">
    <text evidence="4 14">Belongs to the glycosyl hydrolase 27 family.</text>
</comment>
<proteinExistence type="inferred from homology"/>
<keyword evidence="10" id="KW-0408">Iron</keyword>
<dbReference type="Pfam" id="PF00067">
    <property type="entry name" value="p450"/>
    <property type="match status" value="1"/>
</dbReference>
<dbReference type="AlphaFoldDB" id="A0AAN6RG70"/>
<keyword evidence="9 14" id="KW-0378">Hydrolase</keyword>
<evidence type="ECO:0000256" key="9">
    <source>
        <dbReference type="ARBA" id="ARBA00022801"/>
    </source>
</evidence>
<dbReference type="Pfam" id="PF17801">
    <property type="entry name" value="Melibiase_C"/>
    <property type="match status" value="1"/>
</dbReference>
<dbReference type="SUPFAM" id="SSF51445">
    <property type="entry name" value="(Trans)glycosidases"/>
    <property type="match status" value="1"/>
</dbReference>
<dbReference type="GO" id="GO:0004557">
    <property type="term" value="F:alpha-galactosidase activity"/>
    <property type="evidence" value="ECO:0007669"/>
    <property type="project" value="UniProtKB-EC"/>
</dbReference>
<keyword evidence="7" id="KW-0479">Metal-binding</keyword>
<dbReference type="InterPro" id="IPR041233">
    <property type="entry name" value="Melibiase_C"/>
</dbReference>
<sequence length="993" mass="110209">MSYRIYVAAIALTVAAYIFKTLLMSVRSPISKLPGTWHSKYTNLTLRYYTLSGRRIFYVDDLHKTYGDVVRIGPDEVAISDIVGVSQIHRAGSGFLKSKFYASLTPTREPGIFAMQIPQHHAARRKLFSRAFSNSSLRNSWEAEIRRKTILAVDRIEQTARTERQGVDIMKWWTLMATDMITHLSFGESFAMLEQGKQTPYIDALQAALLGGVLRSESPLIYAMLRHLPFEGAQRIASADDMIHNHGVLAARNMRNGQGNTMNLFGQMLAASDDYEKATITDKDVQDEAGNLIVAGSDTTAITLTYLVWAVLKQPTLQSRLEEEVAQLSPDLTLAELEDAQLLNSIIEETLRLYGAAPGALPRTVPEQGWTISGYQIPPGTEVSTQAYTLHRDPRVFQDPHSFDGYRFMNKSTMSAQQKAAFMPFGAGSRICLGIHLAYLELRLATAMFFRQCRGAQLSDSMRDEMMEFDNRFLIAPKAYLLGGTDAYQRRYIDNSSGTPEVVIPGASSYNGLNLVPQMGWNTWNAFHCDVDEDLLLNTAQNLIDYGLRDLGYNYISLDDCWSIGRNSSGFLVEDPIKFPSGMPSVISRIHELGFKFGIYSSAGVFTCGKYPGSLGYEKKDADLWASWGVDYLKYDNCFNQGQSGTPKLSFDRYNVMSQALNQTGREMVYAMCNWGNDDPYDWAYTIANSGRMSGDIYDSFNRPDDRCPCTEAPGCAWPGFHCKNLTAPKLFRMIADGSICKGSIMNILNKIPAITSRTMSGYFNDMDGLEVGNGGQNDNEYVTHFSMWAINSSPLMIGTNIGTISPANLAILSNPAIIALNQDPSAGAAIRKWRYLVDPDDYGQGEIALWTRVMKNGDTVIALLNAGNTTRTMNATMNDIFFDQRTAGAYKAPPELSQTWDVYDLWANRMTDEEAQSIISGNGTTSNSTTRYNATATSYAEGLKNNATQLYGSRVGSLTPSGTFSAEIARHSVGVYRLRSQGSASARKRDEL</sequence>
<dbReference type="PRINTS" id="PR00740">
    <property type="entry name" value="GLHYDRLASE27"/>
</dbReference>
<evidence type="ECO:0000256" key="13">
    <source>
        <dbReference type="ARBA" id="ARBA00023295"/>
    </source>
</evidence>
<dbReference type="PROSITE" id="PS00512">
    <property type="entry name" value="ALPHA_GALACTOSIDASE"/>
    <property type="match status" value="1"/>
</dbReference>
<dbReference type="FunFam" id="3.20.20.70:FF:000202">
    <property type="entry name" value="Alpha-galactosidase"/>
    <property type="match status" value="1"/>
</dbReference>
<dbReference type="Gene3D" id="2.60.40.1180">
    <property type="entry name" value="Golgi alpha-mannosidase II"/>
    <property type="match status" value="1"/>
</dbReference>
<accession>A0AAN6RG70</accession>
<keyword evidence="8" id="KW-0732">Signal</keyword>
<keyword evidence="17" id="KW-1185">Reference proteome</keyword>
<evidence type="ECO:0000256" key="6">
    <source>
        <dbReference type="ARBA" id="ARBA00022525"/>
    </source>
</evidence>
<dbReference type="InterPro" id="IPR017972">
    <property type="entry name" value="Cyt_P450_CS"/>
</dbReference>
<dbReference type="InterPro" id="IPR036396">
    <property type="entry name" value="Cyt_P450_sf"/>
</dbReference>
<gene>
    <name evidence="16" type="ORF">GRF29_103g1212399</name>
</gene>
<comment type="catalytic activity">
    <reaction evidence="1 14">
        <text>Hydrolysis of terminal, non-reducing alpha-D-galactose residues in alpha-D-galactosides, including galactose oligosaccharides, galactomannans and galactolipids.</text>
        <dbReference type="EC" id="3.2.1.22"/>
    </reaction>
</comment>
<name>A0AAN6RG70_9PLEO</name>
<dbReference type="GO" id="GO:0005576">
    <property type="term" value="C:extracellular region"/>
    <property type="evidence" value="ECO:0007669"/>
    <property type="project" value="UniProtKB-SubCell"/>
</dbReference>
<dbReference type="InterPro" id="IPR002241">
    <property type="entry name" value="Glyco_hydro_27"/>
</dbReference>
<dbReference type="InterPro" id="IPR017853">
    <property type="entry name" value="GH"/>
</dbReference>
<dbReference type="Gene3D" id="3.20.20.70">
    <property type="entry name" value="Aldolase class I"/>
    <property type="match status" value="1"/>
</dbReference>
<dbReference type="SUPFAM" id="SSF51011">
    <property type="entry name" value="Glycosyl hydrolase domain"/>
    <property type="match status" value="1"/>
</dbReference>
<dbReference type="GO" id="GO:0005506">
    <property type="term" value="F:iron ion binding"/>
    <property type="evidence" value="ECO:0007669"/>
    <property type="project" value="InterPro"/>
</dbReference>
<dbReference type="PRINTS" id="PR00748">
    <property type="entry name" value="MELIBIASE"/>
</dbReference>
<evidence type="ECO:0000256" key="2">
    <source>
        <dbReference type="ARBA" id="ARBA00003969"/>
    </source>
</evidence>
<dbReference type="InterPro" id="IPR006215">
    <property type="entry name" value="Glyco_hydro_melibiase"/>
</dbReference>
<keyword evidence="11 14" id="KW-1015">Disulfide bond</keyword>
<evidence type="ECO:0000256" key="12">
    <source>
        <dbReference type="ARBA" id="ARBA00023180"/>
    </source>
</evidence>
<keyword evidence="13 14" id="KW-0326">Glycosidase</keyword>
<dbReference type="InterPro" id="IPR013780">
    <property type="entry name" value="Glyco_hydro_b"/>
</dbReference>
<evidence type="ECO:0000256" key="4">
    <source>
        <dbReference type="ARBA" id="ARBA00009743"/>
    </source>
</evidence>
<keyword evidence="12" id="KW-0325">Glycoprotein</keyword>
<feature type="domain" description="Alpha galactosidase C-terminal" evidence="15">
    <location>
        <begin position="845"/>
        <end position="914"/>
    </location>
</feature>